<sequence length="702" mass="78839">MGSEAILKEPYRAAMKGKWDRMINYYKKHSEYLLSPLTASKETALHIAVCSKQEQPLKDLLEIMKENELPLPETEFLKKTNKFDNTVLHEATIYGNNKAVKLLVERCPELLSVPNKFGETPLFTAAGFAETEIVKFLIRSKRGQCVDDDGLLLPIHRQRTVDNLSILSAAIIGQNFETALLLLELDKSLASLKDKNQISTLQLLAEMPGAFESEFPMGVFGRLIYYFAGLPVPRHRKVKSKEKSGSRAGKGVGDLESGLGRNSGDLGSVSKRNQRGGILKYLKVPKGCWLEGIWNQKKKRVFALRFAQSLVEKDDSYELEGEEGRDGKQTVLLPSQIKTGDQNKEEEGQTSKITSEAKEIEKDQCPTAHTSLIKSSLTIKVESPLFTATRRGIEKIVEMIINVHPHAIEKLNKEGQSILDMAVMYRQKKIFDFLKHQKIPLARMRRVVDSKGNTLLHHVADMEHYRGGTKPGPALQLQEELQWFEQVQKLIPSNYVLLLNKDGMTARECFENTHKESLKEAQRWIKETSQSCSTVAALVATVVFAAAYTVPGGSDENGKPNFINSPYFLVFTVSDVLSLASSLTSLVVFLSFSTSPFRLQEFHMSLPRKLLVGFTFLFFAVITTMLSFGATILILIQSERKLTTLLLSIASFLPVLVFGIMQFRLYVSFMGSTLNILKLAWKAHSSSLVPCLPWGKKLRRED</sequence>
<dbReference type="EMBL" id="CM009300">
    <property type="protein sequence ID" value="PNT11386.1"/>
    <property type="molecule type" value="Genomic_DNA"/>
</dbReference>
<organism evidence="4 5">
    <name type="scientific">Populus trichocarpa</name>
    <name type="common">Western balsam poplar</name>
    <name type="synonym">Populus balsamifera subsp. trichocarpa</name>
    <dbReference type="NCBI Taxonomy" id="3694"/>
    <lineage>
        <taxon>Eukaryota</taxon>
        <taxon>Viridiplantae</taxon>
        <taxon>Streptophyta</taxon>
        <taxon>Embryophyta</taxon>
        <taxon>Tracheophyta</taxon>
        <taxon>Spermatophyta</taxon>
        <taxon>Magnoliopsida</taxon>
        <taxon>eudicotyledons</taxon>
        <taxon>Gunneridae</taxon>
        <taxon>Pentapetalae</taxon>
        <taxon>rosids</taxon>
        <taxon>fabids</taxon>
        <taxon>Malpighiales</taxon>
        <taxon>Salicaceae</taxon>
        <taxon>Saliceae</taxon>
        <taxon>Populus</taxon>
    </lineage>
</organism>
<feature type="transmembrane region" description="Helical" evidence="2">
    <location>
        <begin position="642"/>
        <end position="661"/>
    </location>
</feature>
<reference evidence="4 5" key="1">
    <citation type="journal article" date="2006" name="Science">
        <title>The genome of black cottonwood, Populus trichocarpa (Torr. &amp; Gray).</title>
        <authorList>
            <person name="Tuskan G.A."/>
            <person name="Difazio S."/>
            <person name="Jansson S."/>
            <person name="Bohlmann J."/>
            <person name="Grigoriev I."/>
            <person name="Hellsten U."/>
            <person name="Putnam N."/>
            <person name="Ralph S."/>
            <person name="Rombauts S."/>
            <person name="Salamov A."/>
            <person name="Schein J."/>
            <person name="Sterck L."/>
            <person name="Aerts A."/>
            <person name="Bhalerao R.R."/>
            <person name="Bhalerao R.P."/>
            <person name="Blaudez D."/>
            <person name="Boerjan W."/>
            <person name="Brun A."/>
            <person name="Brunner A."/>
            <person name="Busov V."/>
            <person name="Campbell M."/>
            <person name="Carlson J."/>
            <person name="Chalot M."/>
            <person name="Chapman J."/>
            <person name="Chen G.L."/>
            <person name="Cooper D."/>
            <person name="Coutinho P.M."/>
            <person name="Couturier J."/>
            <person name="Covert S."/>
            <person name="Cronk Q."/>
            <person name="Cunningham R."/>
            <person name="Davis J."/>
            <person name="Degroeve S."/>
            <person name="Dejardin A."/>
            <person name="Depamphilis C."/>
            <person name="Detter J."/>
            <person name="Dirks B."/>
            <person name="Dubchak I."/>
            <person name="Duplessis S."/>
            <person name="Ehlting J."/>
            <person name="Ellis B."/>
            <person name="Gendler K."/>
            <person name="Goodstein D."/>
            <person name="Gribskov M."/>
            <person name="Grimwood J."/>
            <person name="Groover A."/>
            <person name="Gunter L."/>
            <person name="Hamberger B."/>
            <person name="Heinze B."/>
            <person name="Helariutta Y."/>
            <person name="Henrissat B."/>
            <person name="Holligan D."/>
            <person name="Holt R."/>
            <person name="Huang W."/>
            <person name="Islam-Faridi N."/>
            <person name="Jones S."/>
            <person name="Jones-Rhoades M."/>
            <person name="Jorgensen R."/>
            <person name="Joshi C."/>
            <person name="Kangasjarvi J."/>
            <person name="Karlsson J."/>
            <person name="Kelleher C."/>
            <person name="Kirkpatrick R."/>
            <person name="Kirst M."/>
            <person name="Kohler A."/>
            <person name="Kalluri U."/>
            <person name="Larimer F."/>
            <person name="Leebens-Mack J."/>
            <person name="Leple J.C."/>
            <person name="Locascio P."/>
            <person name="Lou Y."/>
            <person name="Lucas S."/>
            <person name="Martin F."/>
            <person name="Montanini B."/>
            <person name="Napoli C."/>
            <person name="Nelson D.R."/>
            <person name="Nelson C."/>
            <person name="Nieminen K."/>
            <person name="Nilsson O."/>
            <person name="Pereda V."/>
            <person name="Peter G."/>
            <person name="Philippe R."/>
            <person name="Pilate G."/>
            <person name="Poliakov A."/>
            <person name="Razumovskaya J."/>
            <person name="Richardson P."/>
            <person name="Rinaldi C."/>
            <person name="Ritland K."/>
            <person name="Rouze P."/>
            <person name="Ryaboy D."/>
            <person name="Schmutz J."/>
            <person name="Schrader J."/>
            <person name="Segerman B."/>
            <person name="Shin H."/>
            <person name="Siddiqui A."/>
            <person name="Sterky F."/>
            <person name="Terry A."/>
            <person name="Tsai C.J."/>
            <person name="Uberbacher E."/>
            <person name="Unneberg P."/>
            <person name="Vahala J."/>
            <person name="Wall K."/>
            <person name="Wessler S."/>
            <person name="Yang G."/>
            <person name="Yin T."/>
            <person name="Douglas C."/>
            <person name="Marra M."/>
            <person name="Sandberg G."/>
            <person name="Van de Peer Y."/>
            <person name="Rokhsar D."/>
        </authorList>
    </citation>
    <scope>NUCLEOTIDE SEQUENCE [LARGE SCALE GENOMIC DNA]</scope>
    <source>
        <strain evidence="5">cv. Nisqually</strain>
    </source>
</reference>
<dbReference type="InterPro" id="IPR002110">
    <property type="entry name" value="Ankyrin_rpt"/>
</dbReference>
<feature type="region of interest" description="Disordered" evidence="1">
    <location>
        <begin position="238"/>
        <end position="268"/>
    </location>
</feature>
<dbReference type="SUPFAM" id="SSF48403">
    <property type="entry name" value="Ankyrin repeat"/>
    <property type="match status" value="2"/>
</dbReference>
<accession>A0A2K1YED5</accession>
<dbReference type="InParanoid" id="A0A2K1YED5"/>
<keyword evidence="2" id="KW-0812">Transmembrane</keyword>
<feature type="domain" description="PGG" evidence="3">
    <location>
        <begin position="523"/>
        <end position="633"/>
    </location>
</feature>
<dbReference type="SMART" id="SM00248">
    <property type="entry name" value="ANK"/>
    <property type="match status" value="5"/>
</dbReference>
<evidence type="ECO:0000256" key="1">
    <source>
        <dbReference type="SAM" id="MobiDB-lite"/>
    </source>
</evidence>
<dbReference type="GO" id="GO:0016020">
    <property type="term" value="C:membrane"/>
    <property type="evidence" value="ECO:0000318"/>
    <property type="project" value="GO_Central"/>
</dbReference>
<evidence type="ECO:0000259" key="3">
    <source>
        <dbReference type="Pfam" id="PF13962"/>
    </source>
</evidence>
<dbReference type="InterPro" id="IPR026961">
    <property type="entry name" value="PGG_dom"/>
</dbReference>
<name>A0A2K1YED5_POPTR</name>
<keyword evidence="2" id="KW-0472">Membrane</keyword>
<dbReference type="AlphaFoldDB" id="A0A2K1YED5"/>
<feature type="transmembrane region" description="Helical" evidence="2">
    <location>
        <begin position="531"/>
        <end position="548"/>
    </location>
</feature>
<dbReference type="Proteomes" id="UP000006729">
    <property type="component" value="Chromosome 11"/>
</dbReference>
<dbReference type="InterPro" id="IPR036770">
    <property type="entry name" value="Ankyrin_rpt-contain_sf"/>
</dbReference>
<gene>
    <name evidence="4" type="ORF">POPTR_011G017100</name>
</gene>
<feature type="transmembrane region" description="Helical" evidence="2">
    <location>
        <begin position="568"/>
        <end position="590"/>
    </location>
</feature>
<protein>
    <recommendedName>
        <fullName evidence="3">PGG domain-containing protein</fullName>
    </recommendedName>
</protein>
<dbReference type="Pfam" id="PF12796">
    <property type="entry name" value="Ank_2"/>
    <property type="match status" value="1"/>
</dbReference>
<evidence type="ECO:0000256" key="2">
    <source>
        <dbReference type="SAM" id="Phobius"/>
    </source>
</evidence>
<dbReference type="Gene3D" id="1.25.40.20">
    <property type="entry name" value="Ankyrin repeat-containing domain"/>
    <property type="match status" value="2"/>
</dbReference>
<evidence type="ECO:0000313" key="4">
    <source>
        <dbReference type="EMBL" id="PNT11386.1"/>
    </source>
</evidence>
<dbReference type="PANTHER" id="PTHR24177">
    <property type="entry name" value="CASKIN"/>
    <property type="match status" value="1"/>
</dbReference>
<dbReference type="Pfam" id="PF13962">
    <property type="entry name" value="PGG"/>
    <property type="match status" value="1"/>
</dbReference>
<dbReference type="PANTHER" id="PTHR24177:SF331">
    <property type="entry name" value="PGG DOMAIN-CONTAINING PROTEIN"/>
    <property type="match status" value="1"/>
</dbReference>
<keyword evidence="5" id="KW-1185">Reference proteome</keyword>
<evidence type="ECO:0000313" key="5">
    <source>
        <dbReference type="Proteomes" id="UP000006729"/>
    </source>
</evidence>
<proteinExistence type="predicted"/>
<keyword evidence="2" id="KW-1133">Transmembrane helix</keyword>
<feature type="transmembrane region" description="Helical" evidence="2">
    <location>
        <begin position="610"/>
        <end position="636"/>
    </location>
</feature>
<dbReference type="STRING" id="3694.A0A2K1YED5"/>
<dbReference type="FunFam" id="1.25.40.20:FF:000973">
    <property type="entry name" value="Uncharacterized protein"/>
    <property type="match status" value="1"/>
</dbReference>